<keyword evidence="1" id="KW-0472">Membrane</keyword>
<dbReference type="Proteomes" id="UP000092154">
    <property type="component" value="Unassembled WGS sequence"/>
</dbReference>
<feature type="transmembrane region" description="Helical" evidence="1">
    <location>
        <begin position="56"/>
        <end position="76"/>
    </location>
</feature>
<evidence type="ECO:0000256" key="1">
    <source>
        <dbReference type="SAM" id="Phobius"/>
    </source>
</evidence>
<name>A0A1B7N3P8_9AGAM</name>
<evidence type="ECO:0000313" key="2">
    <source>
        <dbReference type="EMBL" id="OAX39490.1"/>
    </source>
</evidence>
<organism evidence="2 3">
    <name type="scientific">Rhizopogon vinicolor AM-OR11-026</name>
    <dbReference type="NCBI Taxonomy" id="1314800"/>
    <lineage>
        <taxon>Eukaryota</taxon>
        <taxon>Fungi</taxon>
        <taxon>Dikarya</taxon>
        <taxon>Basidiomycota</taxon>
        <taxon>Agaricomycotina</taxon>
        <taxon>Agaricomycetes</taxon>
        <taxon>Agaricomycetidae</taxon>
        <taxon>Boletales</taxon>
        <taxon>Suillineae</taxon>
        <taxon>Rhizopogonaceae</taxon>
        <taxon>Rhizopogon</taxon>
    </lineage>
</organism>
<gene>
    <name evidence="2" type="ORF">K503DRAFT_83213</name>
</gene>
<proteinExistence type="predicted"/>
<dbReference type="AlphaFoldDB" id="A0A1B7N3P8"/>
<protein>
    <submittedName>
        <fullName evidence="2">Uncharacterized protein</fullName>
    </submittedName>
</protein>
<keyword evidence="3" id="KW-1185">Reference proteome</keyword>
<sequence>MKNHFSRTSKADCGGTIILAHLVHHLIIFPHVDKAISIQMRAGRTILSFPRVSKDVYWISFTHLASTTSVAILYVITWPVTKRHRAVTPGVCRLFKTQFGKSQNSNNGRLTDES</sequence>
<dbReference type="EMBL" id="KV448248">
    <property type="protein sequence ID" value="OAX39490.1"/>
    <property type="molecule type" value="Genomic_DNA"/>
</dbReference>
<evidence type="ECO:0000313" key="3">
    <source>
        <dbReference type="Proteomes" id="UP000092154"/>
    </source>
</evidence>
<dbReference type="InParanoid" id="A0A1B7N3P8"/>
<accession>A0A1B7N3P8</accession>
<reference evidence="2 3" key="1">
    <citation type="submission" date="2016-06" db="EMBL/GenBank/DDBJ databases">
        <title>Comparative genomics of the ectomycorrhizal sister species Rhizopogon vinicolor and Rhizopogon vesiculosus (Basidiomycota: Boletales) reveals a divergence of the mating type B locus.</title>
        <authorList>
            <consortium name="DOE Joint Genome Institute"/>
            <person name="Mujic A.B."/>
            <person name="Kuo A."/>
            <person name="Tritt A."/>
            <person name="Lipzen A."/>
            <person name="Chen C."/>
            <person name="Johnson J."/>
            <person name="Sharma A."/>
            <person name="Barry K."/>
            <person name="Grigoriev I.V."/>
            <person name="Spatafora J.W."/>
        </authorList>
    </citation>
    <scope>NUCLEOTIDE SEQUENCE [LARGE SCALE GENOMIC DNA]</scope>
    <source>
        <strain evidence="2 3">AM-OR11-026</strain>
    </source>
</reference>
<keyword evidence="1" id="KW-1133">Transmembrane helix</keyword>
<keyword evidence="1" id="KW-0812">Transmembrane</keyword>